<dbReference type="AlphaFoldDB" id="A0AAE1ABG5"/>
<comment type="caution">
    <text evidence="1">The sequence shown here is derived from an EMBL/GenBank/DDBJ whole genome shotgun (WGS) entry which is preliminary data.</text>
</comment>
<organism evidence="1 2">
    <name type="scientific">Elysia crispata</name>
    <name type="common">lettuce slug</name>
    <dbReference type="NCBI Taxonomy" id="231223"/>
    <lineage>
        <taxon>Eukaryota</taxon>
        <taxon>Metazoa</taxon>
        <taxon>Spiralia</taxon>
        <taxon>Lophotrochozoa</taxon>
        <taxon>Mollusca</taxon>
        <taxon>Gastropoda</taxon>
        <taxon>Heterobranchia</taxon>
        <taxon>Euthyneura</taxon>
        <taxon>Panpulmonata</taxon>
        <taxon>Sacoglossa</taxon>
        <taxon>Placobranchoidea</taxon>
        <taxon>Plakobranchidae</taxon>
        <taxon>Elysia</taxon>
    </lineage>
</organism>
<keyword evidence="2" id="KW-1185">Reference proteome</keyword>
<dbReference type="EMBL" id="JAWDGP010002385">
    <property type="protein sequence ID" value="KAK3783597.1"/>
    <property type="molecule type" value="Genomic_DNA"/>
</dbReference>
<sequence>MKGQDTCQWLVIGSTERCCRRCLMDYCKVHLARLRTGSGTQPCAVCRKGVKNRFGLCIGCGYRRAQMCEWQRRDRELKAKFKRLAAIKISI</sequence>
<protein>
    <submittedName>
        <fullName evidence="1">Uncharacterized protein</fullName>
    </submittedName>
</protein>
<evidence type="ECO:0000313" key="2">
    <source>
        <dbReference type="Proteomes" id="UP001283361"/>
    </source>
</evidence>
<dbReference type="Proteomes" id="UP001283361">
    <property type="component" value="Unassembled WGS sequence"/>
</dbReference>
<accession>A0AAE1ABG5</accession>
<evidence type="ECO:0000313" key="1">
    <source>
        <dbReference type="EMBL" id="KAK3783597.1"/>
    </source>
</evidence>
<proteinExistence type="predicted"/>
<name>A0AAE1ABG5_9GAST</name>
<gene>
    <name evidence="1" type="ORF">RRG08_048479</name>
</gene>
<reference evidence="1" key="1">
    <citation type="journal article" date="2023" name="G3 (Bethesda)">
        <title>A reference genome for the long-term kleptoplast-retaining sea slug Elysia crispata morphotype clarki.</title>
        <authorList>
            <person name="Eastman K.E."/>
            <person name="Pendleton A.L."/>
            <person name="Shaikh M.A."/>
            <person name="Suttiyut T."/>
            <person name="Ogas R."/>
            <person name="Tomko P."/>
            <person name="Gavelis G."/>
            <person name="Widhalm J.R."/>
            <person name="Wisecaver J.H."/>
        </authorList>
    </citation>
    <scope>NUCLEOTIDE SEQUENCE</scope>
    <source>
        <strain evidence="1">ECLA1</strain>
    </source>
</reference>